<feature type="signal peptide" evidence="3">
    <location>
        <begin position="1"/>
        <end position="27"/>
    </location>
</feature>
<name>A0A2J6Q2K1_9HELO</name>
<evidence type="ECO:0000259" key="5">
    <source>
        <dbReference type="Pfam" id="PF10355"/>
    </source>
</evidence>
<evidence type="ECO:0000313" key="7">
    <source>
        <dbReference type="Proteomes" id="UP000235672"/>
    </source>
</evidence>
<dbReference type="AlphaFoldDB" id="A0A2J6Q2K1"/>
<sequence>MRSPTTKYVTFAIAALLGLASVAVAHGHDEDMNMDMGEPSMARPTITSGANATVPQTYFRYSEHSGLMMAHIFFMTIAWVFILPIGVLLSISRSRYSLLVQFVFLAVNGAGVLLVTLYNASTPDLYPNNAHHKIGWVLTWVTGAQVVIGVISAYTKRKDDRGSFVPVSRENVERHQALDQAQIYRFSNDSGHGTEPNTESLRSQSISSNSSDDQLPDVRREHEEEDQDEKHGLMHGSKVDKFLSKKIPGLLSSRVLKGFGFFYNVVDRVILILGFVALTTGMVTYGGLFMGGAVFSGLAHWIKGGVFFWYGILTLGRWAGCFADIGWSWNIRPKQGGRRITAEFVESFLIFFYGSTNVFLEHLAAWGKAWSAQDLEHISITAMFFGGGLCGMLIESTRIRNLLNASTPTGQLSYTDEPRALEEPKSYRFPMNPIPALVILLLGLMMSSHHQESMVSTMIHSQWGTLLVGAAFARAATYILFYLSPPTSIFPGRPPTELITAFCLMAGGMIFMASARDCVEAMEANGLDAMFIFTVSMGVITFLMAWIIVVVAIKGWAVRRENRSAFAHHQVA</sequence>
<dbReference type="Gene3D" id="1.20.120.1770">
    <property type="match status" value="1"/>
</dbReference>
<feature type="transmembrane region" description="Helical" evidence="2">
    <location>
        <begin position="98"/>
        <end position="118"/>
    </location>
</feature>
<feature type="domain" description="DUF2427" evidence="4">
    <location>
        <begin position="55"/>
        <end position="154"/>
    </location>
</feature>
<dbReference type="EMBL" id="KZ613484">
    <property type="protein sequence ID" value="PMD20511.1"/>
    <property type="molecule type" value="Genomic_DNA"/>
</dbReference>
<dbReference type="PANTHER" id="PTHR31685:SF3">
    <property type="entry name" value="INTEGRAL MEMBRANE PROTEIN (AFU_ORTHOLOGUE AFUA_6G12730)"/>
    <property type="match status" value="1"/>
</dbReference>
<feature type="transmembrane region" description="Helical" evidence="2">
    <location>
        <begin position="348"/>
        <end position="366"/>
    </location>
</feature>
<proteinExistence type="predicted"/>
<organism evidence="6 7">
    <name type="scientific">Hyaloscypha hepaticicola</name>
    <dbReference type="NCBI Taxonomy" id="2082293"/>
    <lineage>
        <taxon>Eukaryota</taxon>
        <taxon>Fungi</taxon>
        <taxon>Dikarya</taxon>
        <taxon>Ascomycota</taxon>
        <taxon>Pezizomycotina</taxon>
        <taxon>Leotiomycetes</taxon>
        <taxon>Helotiales</taxon>
        <taxon>Hyaloscyphaceae</taxon>
        <taxon>Hyaloscypha</taxon>
    </lineage>
</organism>
<feature type="compositionally biased region" description="Low complexity" evidence="1">
    <location>
        <begin position="200"/>
        <end position="211"/>
    </location>
</feature>
<keyword evidence="2" id="KW-0812">Transmembrane</keyword>
<feature type="chain" id="PRO_5014445890" evidence="3">
    <location>
        <begin position="28"/>
        <end position="572"/>
    </location>
</feature>
<feature type="transmembrane region" description="Helical" evidence="2">
    <location>
        <begin position="269"/>
        <end position="295"/>
    </location>
</feature>
<keyword evidence="2" id="KW-1133">Transmembrane helix</keyword>
<evidence type="ECO:0000259" key="4">
    <source>
        <dbReference type="Pfam" id="PF10348"/>
    </source>
</evidence>
<protein>
    <submittedName>
        <fullName evidence="6">Integral membrane protein-like protein</fullName>
    </submittedName>
</protein>
<feature type="transmembrane region" description="Helical" evidence="2">
    <location>
        <begin position="378"/>
        <end position="394"/>
    </location>
</feature>
<evidence type="ECO:0000256" key="2">
    <source>
        <dbReference type="SAM" id="Phobius"/>
    </source>
</evidence>
<feature type="transmembrane region" description="Helical" evidence="2">
    <location>
        <begin position="134"/>
        <end position="154"/>
    </location>
</feature>
<dbReference type="InterPro" id="IPR018825">
    <property type="entry name" value="DUF2427"/>
</dbReference>
<evidence type="ECO:0000313" key="6">
    <source>
        <dbReference type="EMBL" id="PMD20511.1"/>
    </source>
</evidence>
<feature type="transmembrane region" description="Helical" evidence="2">
    <location>
        <begin position="463"/>
        <end position="483"/>
    </location>
</feature>
<dbReference type="PANTHER" id="PTHR31685">
    <property type="entry name" value="INTEGRAL MEMBRANE PROTEIN (AFU_ORTHOLOGUE AFUA_6G12730)-RELATED"/>
    <property type="match status" value="1"/>
</dbReference>
<dbReference type="STRING" id="1745343.A0A2J6Q2K1"/>
<feature type="transmembrane region" description="Helical" evidence="2">
    <location>
        <begin position="434"/>
        <end position="451"/>
    </location>
</feature>
<dbReference type="InterPro" id="IPR018827">
    <property type="entry name" value="YTP1_C"/>
</dbReference>
<feature type="region of interest" description="Disordered" evidence="1">
    <location>
        <begin position="189"/>
        <end position="232"/>
    </location>
</feature>
<dbReference type="OrthoDB" id="4005299at2759"/>
<feature type="compositionally biased region" description="Polar residues" evidence="1">
    <location>
        <begin position="189"/>
        <end position="199"/>
    </location>
</feature>
<gene>
    <name evidence="6" type="ORF">NA56DRAFT_659539</name>
</gene>
<dbReference type="Proteomes" id="UP000235672">
    <property type="component" value="Unassembled WGS sequence"/>
</dbReference>
<evidence type="ECO:0000256" key="1">
    <source>
        <dbReference type="SAM" id="MobiDB-lite"/>
    </source>
</evidence>
<feature type="transmembrane region" description="Helical" evidence="2">
    <location>
        <begin position="307"/>
        <end position="327"/>
    </location>
</feature>
<evidence type="ECO:0000256" key="3">
    <source>
        <dbReference type="SAM" id="SignalP"/>
    </source>
</evidence>
<feature type="transmembrane region" description="Helical" evidence="2">
    <location>
        <begin position="495"/>
        <end position="515"/>
    </location>
</feature>
<reference evidence="6 7" key="1">
    <citation type="submission" date="2016-05" db="EMBL/GenBank/DDBJ databases">
        <title>A degradative enzymes factory behind the ericoid mycorrhizal symbiosis.</title>
        <authorList>
            <consortium name="DOE Joint Genome Institute"/>
            <person name="Martino E."/>
            <person name="Morin E."/>
            <person name="Grelet G."/>
            <person name="Kuo A."/>
            <person name="Kohler A."/>
            <person name="Daghino S."/>
            <person name="Barry K."/>
            <person name="Choi C."/>
            <person name="Cichocki N."/>
            <person name="Clum A."/>
            <person name="Copeland A."/>
            <person name="Hainaut M."/>
            <person name="Haridas S."/>
            <person name="Labutti K."/>
            <person name="Lindquist E."/>
            <person name="Lipzen A."/>
            <person name="Khouja H.-R."/>
            <person name="Murat C."/>
            <person name="Ohm R."/>
            <person name="Olson A."/>
            <person name="Spatafora J."/>
            <person name="Veneault-Fourrey C."/>
            <person name="Henrissat B."/>
            <person name="Grigoriev I."/>
            <person name="Martin F."/>
            <person name="Perotto S."/>
        </authorList>
    </citation>
    <scope>NUCLEOTIDE SEQUENCE [LARGE SCALE GENOMIC DNA]</scope>
    <source>
        <strain evidence="6 7">UAMH 7357</strain>
    </source>
</reference>
<keyword evidence="2" id="KW-0472">Membrane</keyword>
<feature type="transmembrane region" description="Helical" evidence="2">
    <location>
        <begin position="68"/>
        <end position="91"/>
    </location>
</feature>
<accession>A0A2J6Q2K1</accession>
<dbReference type="CDD" id="cd08760">
    <property type="entry name" value="Cyt_b561_FRRS1_like"/>
    <property type="match status" value="1"/>
</dbReference>
<keyword evidence="3" id="KW-0732">Signal</keyword>
<feature type="domain" description="Protein YTP1-like C-terminal" evidence="5">
    <location>
        <begin position="274"/>
        <end position="555"/>
    </location>
</feature>
<feature type="transmembrane region" description="Helical" evidence="2">
    <location>
        <begin position="530"/>
        <end position="553"/>
    </location>
</feature>
<keyword evidence="7" id="KW-1185">Reference proteome</keyword>
<dbReference type="Pfam" id="PF10348">
    <property type="entry name" value="DUF2427"/>
    <property type="match status" value="1"/>
</dbReference>
<feature type="compositionally biased region" description="Basic and acidic residues" evidence="1">
    <location>
        <begin position="216"/>
        <end position="232"/>
    </location>
</feature>
<dbReference type="Pfam" id="PF10355">
    <property type="entry name" value="Ytp1"/>
    <property type="match status" value="1"/>
</dbReference>